<keyword evidence="4" id="KW-1185">Reference proteome</keyword>
<keyword evidence="2" id="KW-0732">Signal</keyword>
<feature type="signal peptide" evidence="2">
    <location>
        <begin position="1"/>
        <end position="23"/>
    </location>
</feature>
<dbReference type="InterPro" id="IPR002160">
    <property type="entry name" value="Prot_inh_Kunz-lg"/>
</dbReference>
<dbReference type="PRINTS" id="PR00291">
    <property type="entry name" value="KUNITZINHBTR"/>
</dbReference>
<comment type="similarity">
    <text evidence="1">Belongs to the protease inhibitor I3 (leguminous Kunitz-type inhibitor) family.</text>
</comment>
<dbReference type="CDD" id="cd00178">
    <property type="entry name" value="beta-trefoil_STI"/>
    <property type="match status" value="1"/>
</dbReference>
<dbReference type="Pfam" id="PF00197">
    <property type="entry name" value="Kunitz_legume"/>
    <property type="match status" value="1"/>
</dbReference>
<reference evidence="3" key="1">
    <citation type="submission" date="2019-12" db="EMBL/GenBank/DDBJ databases">
        <authorList>
            <person name="Scholes J."/>
        </authorList>
    </citation>
    <scope>NUCLEOTIDE SEQUENCE</scope>
</reference>
<dbReference type="PROSITE" id="PS51257">
    <property type="entry name" value="PROKAR_LIPOPROTEIN"/>
    <property type="match status" value="1"/>
</dbReference>
<dbReference type="Gene3D" id="2.80.10.50">
    <property type="match status" value="1"/>
</dbReference>
<evidence type="ECO:0000313" key="3">
    <source>
        <dbReference type="EMBL" id="CAA0811318.1"/>
    </source>
</evidence>
<comment type="caution">
    <text evidence="3">The sequence shown here is derived from an EMBL/GenBank/DDBJ whole genome shotgun (WGS) entry which is preliminary data.</text>
</comment>
<evidence type="ECO:0000313" key="4">
    <source>
        <dbReference type="Proteomes" id="UP001153555"/>
    </source>
</evidence>
<dbReference type="EMBL" id="CACSLK010008332">
    <property type="protein sequence ID" value="CAA0811318.1"/>
    <property type="molecule type" value="Genomic_DNA"/>
</dbReference>
<name>A0A9N7MP60_STRHE</name>
<dbReference type="PROSITE" id="PS00283">
    <property type="entry name" value="SOYBEAN_KUNITZ"/>
    <property type="match status" value="1"/>
</dbReference>
<accession>A0A9N7MP60</accession>
<dbReference type="OrthoDB" id="1918435at2759"/>
<protein>
    <submittedName>
        <fullName evidence="3">Uncharacterized protein</fullName>
    </submittedName>
</protein>
<dbReference type="SUPFAM" id="SSF50386">
    <property type="entry name" value="STI-like"/>
    <property type="match status" value="1"/>
</dbReference>
<sequence length="232" mass="25020">MMKSTSYLISLVTCFLFLSCAAAQLLIDTTGNPVIRGVPYYISSIGRGAAGGDLSLMIPSFNSCPLDVIQMPSDLSPGLPVTFHPSDLRPDGPINARANQKIQFTTSPIECKKGIVLGVRADLSLGRVTLSTGGVLGNPSGQDPNYWFKFEPYGPRGPNTWFYFQYCLACERCRMADQCANMTVISDGRSRRLAVPASADEAPFIVNIRPVAVPASADEVPFIVNQASGRSY</sequence>
<dbReference type="Proteomes" id="UP001153555">
    <property type="component" value="Unassembled WGS sequence"/>
</dbReference>
<proteinExistence type="inferred from homology"/>
<evidence type="ECO:0000256" key="2">
    <source>
        <dbReference type="SAM" id="SignalP"/>
    </source>
</evidence>
<dbReference type="GO" id="GO:0004866">
    <property type="term" value="F:endopeptidase inhibitor activity"/>
    <property type="evidence" value="ECO:0007669"/>
    <property type="project" value="InterPro"/>
</dbReference>
<dbReference type="SMART" id="SM00452">
    <property type="entry name" value="STI"/>
    <property type="match status" value="1"/>
</dbReference>
<feature type="chain" id="PRO_5040353773" evidence="2">
    <location>
        <begin position="24"/>
        <end position="232"/>
    </location>
</feature>
<dbReference type="InterPro" id="IPR056368">
    <property type="entry name" value="KTI1"/>
</dbReference>
<dbReference type="InterPro" id="IPR011065">
    <property type="entry name" value="Kunitz_inhibitor_STI-like_sf"/>
</dbReference>
<evidence type="ECO:0000256" key="1">
    <source>
        <dbReference type="ARBA" id="ARBA00005440"/>
    </source>
</evidence>
<organism evidence="3 4">
    <name type="scientific">Striga hermonthica</name>
    <name type="common">Purple witchweed</name>
    <name type="synonym">Buchnera hermonthica</name>
    <dbReference type="NCBI Taxonomy" id="68872"/>
    <lineage>
        <taxon>Eukaryota</taxon>
        <taxon>Viridiplantae</taxon>
        <taxon>Streptophyta</taxon>
        <taxon>Embryophyta</taxon>
        <taxon>Tracheophyta</taxon>
        <taxon>Spermatophyta</taxon>
        <taxon>Magnoliopsida</taxon>
        <taxon>eudicotyledons</taxon>
        <taxon>Gunneridae</taxon>
        <taxon>Pentapetalae</taxon>
        <taxon>asterids</taxon>
        <taxon>lamiids</taxon>
        <taxon>Lamiales</taxon>
        <taxon>Orobanchaceae</taxon>
        <taxon>Buchnereae</taxon>
        <taxon>Striga</taxon>
    </lineage>
</organism>
<dbReference type="PANTHER" id="PTHR33107:SF5">
    <property type="entry name" value="KUNITZ TRYPSIN INHIBITOR 5"/>
    <property type="match status" value="1"/>
</dbReference>
<gene>
    <name evidence="3" type="ORF">SHERM_12525</name>
</gene>
<dbReference type="AlphaFoldDB" id="A0A9N7MP60"/>
<dbReference type="PANTHER" id="PTHR33107">
    <property type="entry name" value="KUNITZ TRYPSIN INHIBITOR 2"/>
    <property type="match status" value="1"/>
</dbReference>